<keyword evidence="3" id="KW-1185">Reference proteome</keyword>
<organism evidence="2 3">
    <name type="scientific">Knipowitschia caucasica</name>
    <name type="common">Caucasian dwarf goby</name>
    <name type="synonym">Pomatoschistus caucasicus</name>
    <dbReference type="NCBI Taxonomy" id="637954"/>
    <lineage>
        <taxon>Eukaryota</taxon>
        <taxon>Metazoa</taxon>
        <taxon>Chordata</taxon>
        <taxon>Craniata</taxon>
        <taxon>Vertebrata</taxon>
        <taxon>Euteleostomi</taxon>
        <taxon>Actinopterygii</taxon>
        <taxon>Neopterygii</taxon>
        <taxon>Teleostei</taxon>
        <taxon>Neoteleostei</taxon>
        <taxon>Acanthomorphata</taxon>
        <taxon>Gobiaria</taxon>
        <taxon>Gobiiformes</taxon>
        <taxon>Gobioidei</taxon>
        <taxon>Gobiidae</taxon>
        <taxon>Gobiinae</taxon>
        <taxon>Knipowitschia</taxon>
    </lineage>
</organism>
<feature type="region of interest" description="Disordered" evidence="1">
    <location>
        <begin position="15"/>
        <end position="87"/>
    </location>
</feature>
<feature type="compositionally biased region" description="Basic and acidic residues" evidence="1">
    <location>
        <begin position="50"/>
        <end position="59"/>
    </location>
</feature>
<evidence type="ECO:0000313" key="3">
    <source>
        <dbReference type="Proteomes" id="UP001497482"/>
    </source>
</evidence>
<dbReference type="AlphaFoldDB" id="A0AAV2L8S5"/>
<dbReference type="Proteomes" id="UP001497482">
    <property type="component" value="Chromosome 22"/>
</dbReference>
<feature type="compositionally biased region" description="Basic and acidic residues" evidence="1">
    <location>
        <begin position="68"/>
        <end position="87"/>
    </location>
</feature>
<gene>
    <name evidence="2" type="ORF">KC01_LOCUS27030</name>
</gene>
<sequence>MDHCLYKLPSLTAAPGMSRRSRLDTGHVISTLERHGPGENTAIPGGQMERSPRLSDTGEGRTGTGTGADKDPATNPLKEAKRSESQR</sequence>
<dbReference type="EMBL" id="OZ035844">
    <property type="protein sequence ID" value="CAL1598666.1"/>
    <property type="molecule type" value="Genomic_DNA"/>
</dbReference>
<name>A0AAV2L8S5_KNICA</name>
<proteinExistence type="predicted"/>
<protein>
    <submittedName>
        <fullName evidence="2">Uncharacterized protein</fullName>
    </submittedName>
</protein>
<accession>A0AAV2L8S5</accession>
<reference evidence="2 3" key="1">
    <citation type="submission" date="2024-04" db="EMBL/GenBank/DDBJ databases">
        <authorList>
            <person name="Waldvogel A.-M."/>
            <person name="Schoenle A."/>
        </authorList>
    </citation>
    <scope>NUCLEOTIDE SEQUENCE [LARGE SCALE GENOMIC DNA]</scope>
</reference>
<evidence type="ECO:0000313" key="2">
    <source>
        <dbReference type="EMBL" id="CAL1598666.1"/>
    </source>
</evidence>
<evidence type="ECO:0000256" key="1">
    <source>
        <dbReference type="SAM" id="MobiDB-lite"/>
    </source>
</evidence>